<comment type="caution">
    <text evidence="7">The sequence shown here is derived from an EMBL/GenBank/DDBJ whole genome shotgun (WGS) entry which is preliminary data.</text>
</comment>
<evidence type="ECO:0000313" key="7">
    <source>
        <dbReference type="EMBL" id="CAL8112255.1"/>
    </source>
</evidence>
<dbReference type="InterPro" id="IPR036396">
    <property type="entry name" value="Cyt_P450_sf"/>
</dbReference>
<dbReference type="PANTHER" id="PTHR24302:SF15">
    <property type="entry name" value="FATTY-ACID PEROXYGENASE"/>
    <property type="match status" value="1"/>
</dbReference>
<proteinExistence type="inferred from homology"/>
<dbReference type="Gene3D" id="1.10.630.10">
    <property type="entry name" value="Cytochrome P450"/>
    <property type="match status" value="2"/>
</dbReference>
<dbReference type="InterPro" id="IPR001128">
    <property type="entry name" value="Cyt_P450"/>
</dbReference>
<keyword evidence="8" id="KW-1185">Reference proteome</keyword>
<keyword evidence="4" id="KW-0560">Oxidoreductase</keyword>
<dbReference type="Pfam" id="PF00067">
    <property type="entry name" value="p450"/>
    <property type="match status" value="2"/>
</dbReference>
<keyword evidence="5" id="KW-0408">Iron</keyword>
<protein>
    <recommendedName>
        <fullName evidence="9">Cytochrome P450</fullName>
    </recommendedName>
</protein>
<gene>
    <name evidence="7" type="ORF">ODALV1_LOCUS15561</name>
</gene>
<keyword evidence="2" id="KW-0349">Heme</keyword>
<evidence type="ECO:0000256" key="3">
    <source>
        <dbReference type="ARBA" id="ARBA00022723"/>
    </source>
</evidence>
<evidence type="ECO:0000256" key="4">
    <source>
        <dbReference type="ARBA" id="ARBA00023002"/>
    </source>
</evidence>
<evidence type="ECO:0000256" key="1">
    <source>
        <dbReference type="ARBA" id="ARBA00010617"/>
    </source>
</evidence>
<evidence type="ECO:0000256" key="6">
    <source>
        <dbReference type="ARBA" id="ARBA00023033"/>
    </source>
</evidence>
<organism evidence="7 8">
    <name type="scientific">Orchesella dallaii</name>
    <dbReference type="NCBI Taxonomy" id="48710"/>
    <lineage>
        <taxon>Eukaryota</taxon>
        <taxon>Metazoa</taxon>
        <taxon>Ecdysozoa</taxon>
        <taxon>Arthropoda</taxon>
        <taxon>Hexapoda</taxon>
        <taxon>Collembola</taxon>
        <taxon>Entomobryomorpha</taxon>
        <taxon>Entomobryoidea</taxon>
        <taxon>Orchesellidae</taxon>
        <taxon>Orchesellinae</taxon>
        <taxon>Orchesella</taxon>
    </lineage>
</organism>
<evidence type="ECO:0000256" key="5">
    <source>
        <dbReference type="ARBA" id="ARBA00023004"/>
    </source>
</evidence>
<accession>A0ABP1QZU4</accession>
<sequence>MFAQTTLGIRMEDSKNPKNKFAQAFRTLIHEEVESNWIYSLSCYETTASSLSRVLYNMAQHPEVQEKMEKELKNANPPFYRPERILCGKDWSHNGISIKKGTVVMIPTCAANRNPKFYPDEPDKFKPERFLPENKGKLGPFAFTSFGF</sequence>
<dbReference type="InterPro" id="IPR050705">
    <property type="entry name" value="Cytochrome_P450_3A"/>
</dbReference>
<dbReference type="PANTHER" id="PTHR24302">
    <property type="entry name" value="CYTOCHROME P450 FAMILY 3"/>
    <property type="match status" value="1"/>
</dbReference>
<keyword evidence="6" id="KW-0503">Monooxygenase</keyword>
<dbReference type="EMBL" id="CAXLJM020000048">
    <property type="protein sequence ID" value="CAL8112255.1"/>
    <property type="molecule type" value="Genomic_DNA"/>
</dbReference>
<evidence type="ECO:0000313" key="8">
    <source>
        <dbReference type="Proteomes" id="UP001642540"/>
    </source>
</evidence>
<name>A0ABP1QZU4_9HEXA</name>
<evidence type="ECO:0008006" key="9">
    <source>
        <dbReference type="Google" id="ProtNLM"/>
    </source>
</evidence>
<comment type="similarity">
    <text evidence="1">Belongs to the cytochrome P450 family.</text>
</comment>
<keyword evidence="3" id="KW-0479">Metal-binding</keyword>
<reference evidence="7 8" key="1">
    <citation type="submission" date="2024-08" db="EMBL/GenBank/DDBJ databases">
        <authorList>
            <person name="Cucini C."/>
            <person name="Frati F."/>
        </authorList>
    </citation>
    <scope>NUCLEOTIDE SEQUENCE [LARGE SCALE GENOMIC DNA]</scope>
</reference>
<dbReference type="SUPFAM" id="SSF48264">
    <property type="entry name" value="Cytochrome P450"/>
    <property type="match status" value="1"/>
</dbReference>
<dbReference type="Proteomes" id="UP001642540">
    <property type="component" value="Unassembled WGS sequence"/>
</dbReference>
<evidence type="ECO:0000256" key="2">
    <source>
        <dbReference type="ARBA" id="ARBA00022617"/>
    </source>
</evidence>